<evidence type="ECO:0000256" key="1">
    <source>
        <dbReference type="SAM" id="MobiDB-lite"/>
    </source>
</evidence>
<accession>A0A8H3GAY6</accession>
<proteinExistence type="predicted"/>
<organism evidence="2 3">
    <name type="scientific">Rhizoctonia solani</name>
    <dbReference type="NCBI Taxonomy" id="456999"/>
    <lineage>
        <taxon>Eukaryota</taxon>
        <taxon>Fungi</taxon>
        <taxon>Dikarya</taxon>
        <taxon>Basidiomycota</taxon>
        <taxon>Agaricomycotina</taxon>
        <taxon>Agaricomycetes</taxon>
        <taxon>Cantharellales</taxon>
        <taxon>Ceratobasidiaceae</taxon>
        <taxon>Rhizoctonia</taxon>
    </lineage>
</organism>
<feature type="region of interest" description="Disordered" evidence="1">
    <location>
        <begin position="310"/>
        <end position="330"/>
    </location>
</feature>
<protein>
    <submittedName>
        <fullName evidence="2">Uncharacterized protein</fullName>
    </submittedName>
</protein>
<dbReference type="Proteomes" id="UP000663850">
    <property type="component" value="Unassembled WGS sequence"/>
</dbReference>
<comment type="caution">
    <text evidence="2">The sequence shown here is derived from an EMBL/GenBank/DDBJ whole genome shotgun (WGS) entry which is preliminary data.</text>
</comment>
<feature type="region of interest" description="Disordered" evidence="1">
    <location>
        <begin position="454"/>
        <end position="477"/>
    </location>
</feature>
<dbReference type="EMBL" id="CAJMWZ010001819">
    <property type="protein sequence ID" value="CAE6443386.1"/>
    <property type="molecule type" value="Genomic_DNA"/>
</dbReference>
<gene>
    <name evidence="2" type="ORF">RDB_LOCUS32764</name>
</gene>
<sequence>MSTFVSTPQDLEQSLPPASLIEDAHTLEQSLPPASLIEDAHTQLTLIFNSPTPQCPTDPKCDTPTNQSSLVLYCPIEGGERIIDATVQELARRINEQAGSFWKASGDDEASTRSESKDNGAGYFKMDELISTTKLIKSIEAALLRSDVPEPKAECASHRNIVYLRDFGFLATFSPACYGKILSAVQKSLPGIDDNTGVLTSTVLILGASPLLVKGGLFQKGATKKSATKGPAGDDTSLDLFWSLFTRTKSGPKDEQPGSWGEDNDAEKLRAQRLSQQHEMWKSDSLIDHIYEQLARTSVLDERISGQCSKDLQDSLQTSDTPPPQQSPRLKRLPTCIVVPEKRDLKQERWAREKRRRELNRLIVQMAIFTSGGELSTSEGPFGSEEPPNAFTIRCGEGLLDFDAVKRVADRALSSALASAPGPIQSISPAISWDAYCAAWKVQEDQEQERADWLKASTPVEPEKPKADDDRSATSDPLVEKIKKQGLDSYQQQLLGCLIHPGTKKAEIVLG</sequence>
<evidence type="ECO:0000313" key="3">
    <source>
        <dbReference type="Proteomes" id="UP000663850"/>
    </source>
</evidence>
<name>A0A8H3GAY6_9AGAM</name>
<reference evidence="2" key="1">
    <citation type="submission" date="2021-01" db="EMBL/GenBank/DDBJ databases">
        <authorList>
            <person name="Kaushik A."/>
        </authorList>
    </citation>
    <scope>NUCLEOTIDE SEQUENCE</scope>
    <source>
        <strain evidence="2">Type strain: AG8-Rh-89/</strain>
    </source>
</reference>
<evidence type="ECO:0000313" key="2">
    <source>
        <dbReference type="EMBL" id="CAE6443386.1"/>
    </source>
</evidence>
<feature type="compositionally biased region" description="Basic and acidic residues" evidence="1">
    <location>
        <begin position="461"/>
        <end position="477"/>
    </location>
</feature>
<dbReference type="AlphaFoldDB" id="A0A8H3GAY6"/>